<organism evidence="3 4">
    <name type="scientific">Saccoglossus kowalevskii</name>
    <name type="common">Acorn worm</name>
    <dbReference type="NCBI Taxonomy" id="10224"/>
    <lineage>
        <taxon>Eukaryota</taxon>
        <taxon>Metazoa</taxon>
        <taxon>Hemichordata</taxon>
        <taxon>Enteropneusta</taxon>
        <taxon>Harrimaniidae</taxon>
        <taxon>Saccoglossus</taxon>
    </lineage>
</organism>
<dbReference type="GeneID" id="102805176"/>
<dbReference type="InterPro" id="IPR050863">
    <property type="entry name" value="CenT-Element_Derived"/>
</dbReference>
<gene>
    <name evidence="4" type="primary">LOC102805176</name>
</gene>
<dbReference type="PANTHER" id="PTHR19303">
    <property type="entry name" value="TRANSPOSON"/>
    <property type="match status" value="1"/>
</dbReference>
<dbReference type="Proteomes" id="UP000694865">
    <property type="component" value="Unplaced"/>
</dbReference>
<dbReference type="PROSITE" id="PS51253">
    <property type="entry name" value="HTH_CENPB"/>
    <property type="match status" value="1"/>
</dbReference>
<dbReference type="Pfam" id="PF03221">
    <property type="entry name" value="HTH_Tnp_Tc5"/>
    <property type="match status" value="1"/>
</dbReference>
<dbReference type="InterPro" id="IPR006600">
    <property type="entry name" value="HTH_CenpB_DNA-bd_dom"/>
</dbReference>
<dbReference type="SUPFAM" id="SSF46689">
    <property type="entry name" value="Homeodomain-like"/>
    <property type="match status" value="1"/>
</dbReference>
<accession>A0ABM0MU87</accession>
<feature type="domain" description="HTH CENPB-type" evidence="2">
    <location>
        <begin position="10"/>
        <end position="81"/>
    </location>
</feature>
<evidence type="ECO:0000313" key="3">
    <source>
        <dbReference type="Proteomes" id="UP000694865"/>
    </source>
</evidence>
<keyword evidence="3" id="KW-1185">Reference proteome</keyword>
<dbReference type="PANTHER" id="PTHR19303:SF73">
    <property type="entry name" value="PROTEIN PDC2"/>
    <property type="match status" value="1"/>
</dbReference>
<evidence type="ECO:0000259" key="2">
    <source>
        <dbReference type="PROSITE" id="PS51253"/>
    </source>
</evidence>
<protein>
    <submittedName>
        <fullName evidence="4">Tigger transposable element-derived protein 4-like</fullName>
    </submittedName>
</protein>
<dbReference type="InterPro" id="IPR009057">
    <property type="entry name" value="Homeodomain-like_sf"/>
</dbReference>
<dbReference type="SMART" id="SM00674">
    <property type="entry name" value="CENPB"/>
    <property type="match status" value="1"/>
</dbReference>
<reference evidence="4" key="1">
    <citation type="submission" date="2025-08" db="UniProtKB">
        <authorList>
            <consortium name="RefSeq"/>
        </authorList>
    </citation>
    <scope>IDENTIFICATION</scope>
    <source>
        <tissue evidence="4">Testes</tissue>
    </source>
</reference>
<dbReference type="RefSeq" id="XP_006823578.1">
    <property type="nucleotide sequence ID" value="XM_006823515.1"/>
</dbReference>
<name>A0ABM0MU87_SACKO</name>
<evidence type="ECO:0000313" key="4">
    <source>
        <dbReference type="RefSeq" id="XP_006823578.1"/>
    </source>
</evidence>
<evidence type="ECO:0000256" key="1">
    <source>
        <dbReference type="ARBA" id="ARBA00023125"/>
    </source>
</evidence>
<keyword evidence="1" id="KW-0238">DNA-binding</keyword>
<sequence length="118" mass="13159">MFEHSKLAMSCKRFCFSAVDNVVEALLKWFTTARSQNIPIGGPILQSKTEDLAEKLGPSEFKASNGWLERFKGLHVITFKSVCGKAASIIQTTVDEWVTSSHPNLLEAYHPKDVFNAD</sequence>
<proteinExistence type="predicted"/>
<dbReference type="Gene3D" id="1.10.10.60">
    <property type="entry name" value="Homeodomain-like"/>
    <property type="match status" value="1"/>
</dbReference>